<sequence length="77" mass="8496">MHLLPELSHHPEQRFKLQEAARAFLAGPISLSSPAPSFTTESYGDAIELRSGICSLLAPMKPATIEETYVLRERSAE</sequence>
<evidence type="ECO:0000313" key="1">
    <source>
        <dbReference type="EMBL" id="TLS48786.1"/>
    </source>
</evidence>
<comment type="caution">
    <text evidence="1">The sequence shown here is derived from an EMBL/GenBank/DDBJ whole genome shotgun (WGS) entry which is preliminary data.</text>
</comment>
<proteinExistence type="predicted"/>
<dbReference type="RefSeq" id="WP_138197851.1">
    <property type="nucleotide sequence ID" value="NZ_VCIW01000029.1"/>
</dbReference>
<gene>
    <name evidence="1" type="ORF">FE782_29005</name>
</gene>
<reference evidence="1 2" key="1">
    <citation type="submission" date="2019-05" db="EMBL/GenBank/DDBJ databases">
        <authorList>
            <person name="Narsing Rao M.P."/>
            <person name="Li W.J."/>
        </authorList>
    </citation>
    <scope>NUCLEOTIDE SEQUENCE [LARGE SCALE GENOMIC DNA]</scope>
    <source>
        <strain evidence="1 2">SYSU_K30003</strain>
    </source>
</reference>
<dbReference type="EMBL" id="VCIW01000029">
    <property type="protein sequence ID" value="TLS48786.1"/>
    <property type="molecule type" value="Genomic_DNA"/>
</dbReference>
<organism evidence="1 2">
    <name type="scientific">Paenibacillus antri</name>
    <dbReference type="NCBI Taxonomy" id="2582848"/>
    <lineage>
        <taxon>Bacteria</taxon>
        <taxon>Bacillati</taxon>
        <taxon>Bacillota</taxon>
        <taxon>Bacilli</taxon>
        <taxon>Bacillales</taxon>
        <taxon>Paenibacillaceae</taxon>
        <taxon>Paenibacillus</taxon>
    </lineage>
</organism>
<dbReference type="AlphaFoldDB" id="A0A5R9G3B3"/>
<dbReference type="Proteomes" id="UP000309676">
    <property type="component" value="Unassembled WGS sequence"/>
</dbReference>
<name>A0A5R9G3B3_9BACL</name>
<protein>
    <submittedName>
        <fullName evidence="1">Uncharacterized protein</fullName>
    </submittedName>
</protein>
<evidence type="ECO:0000313" key="2">
    <source>
        <dbReference type="Proteomes" id="UP000309676"/>
    </source>
</evidence>
<keyword evidence="2" id="KW-1185">Reference proteome</keyword>
<accession>A0A5R9G3B3</accession>